<dbReference type="AlphaFoldDB" id="A0A2P5SWB9"/>
<dbReference type="SUPFAM" id="SSF48576">
    <property type="entry name" value="Terpenoid synthases"/>
    <property type="match status" value="1"/>
</dbReference>
<comment type="cofactor">
    <cofactor evidence="1">
        <name>Mg(2+)</name>
        <dbReference type="ChEBI" id="CHEBI:18420"/>
    </cofactor>
</comment>
<dbReference type="Proteomes" id="UP000296144">
    <property type="component" value="Unassembled WGS sequence"/>
</dbReference>
<dbReference type="EMBL" id="PDKU01000002">
    <property type="protein sequence ID" value="PPI86637.1"/>
    <property type="molecule type" value="Genomic_DNA"/>
</dbReference>
<dbReference type="PROSITE" id="PS00723">
    <property type="entry name" value="POLYPRENYL_SYNTHASE_1"/>
    <property type="match status" value="1"/>
</dbReference>
<evidence type="ECO:0000256" key="10">
    <source>
        <dbReference type="ARBA" id="ARBA00079637"/>
    </source>
</evidence>
<keyword evidence="3 12" id="KW-0808">Transferase</keyword>
<name>A0A2P5SWB9_9GAMM</name>
<dbReference type="GO" id="GO:0008299">
    <property type="term" value="P:isoprenoid biosynthetic process"/>
    <property type="evidence" value="ECO:0007669"/>
    <property type="project" value="InterPro"/>
</dbReference>
<keyword evidence="14" id="KW-1185">Reference proteome</keyword>
<dbReference type="OrthoDB" id="9805316at2"/>
<dbReference type="InterPro" id="IPR008949">
    <property type="entry name" value="Isoprenoid_synthase_dom_sf"/>
</dbReference>
<comment type="caution">
    <text evidence="13">The sequence shown here is derived from an EMBL/GenBank/DDBJ whole genome shotgun (WGS) entry which is preliminary data.</text>
</comment>
<evidence type="ECO:0000256" key="5">
    <source>
        <dbReference type="ARBA" id="ARBA00022842"/>
    </source>
</evidence>
<sequence length="323" mass="36229">MNLEQINELIEIDINAVNNTIINNLNSNISLINQVGFHIINSGGKRIRPKIAILSARSIGYQGELHITNAALIEFIHTATLLHDDVVDESHMRRGKVTANVEFGNSYSVLVGDFIYTKAFQMIATIGSLKVLSLLSKAINLIIEGEVLQLINCNNINISEENYMNVIYNKTACLFEVTAQSSAIIANANPLEEEALKKYGLHLGIAFQLIDDVLDYSLGNIKLGKNTGNDFKEGKITLPLLHAIQNSSLKQKKIIYKAIRQGERSHLMQEILTIMNQYGSLEWTRKKAEEESKKAIYSLRYLPKNSWLIALESIADIVVQRNY</sequence>
<evidence type="ECO:0000313" key="14">
    <source>
        <dbReference type="Proteomes" id="UP000296144"/>
    </source>
</evidence>
<dbReference type="PANTHER" id="PTHR12001:SF69">
    <property type="entry name" value="ALL TRANS-POLYPRENYL-DIPHOSPHATE SYNTHASE PDSS1"/>
    <property type="match status" value="1"/>
</dbReference>
<dbReference type="CDD" id="cd00685">
    <property type="entry name" value="Trans_IPPS_HT"/>
    <property type="match status" value="1"/>
</dbReference>
<dbReference type="RefSeq" id="WP_136130212.1">
    <property type="nucleotide sequence ID" value="NZ_PDKU01000002.1"/>
</dbReference>
<dbReference type="PANTHER" id="PTHR12001">
    <property type="entry name" value="GERANYLGERANYL PYROPHOSPHATE SYNTHASE"/>
    <property type="match status" value="1"/>
</dbReference>
<reference evidence="13 14" key="1">
    <citation type="journal article" date="2018" name="Genome Biol. Evol.">
        <title>Cladogenesis and Genomic Streamlining in Extracellular Endosymbionts of Tropical Stink Bugs.</title>
        <authorList>
            <person name="Otero-Bravo A."/>
            <person name="Goffredi S."/>
            <person name="Sabree Z.L."/>
        </authorList>
    </citation>
    <scope>NUCLEOTIDE SEQUENCE [LARGE SCALE GENOMIC DNA]</scope>
    <source>
        <strain evidence="13 14">SoEL</strain>
    </source>
</reference>
<keyword evidence="5" id="KW-0460">Magnesium</keyword>
<evidence type="ECO:0000256" key="4">
    <source>
        <dbReference type="ARBA" id="ARBA00022723"/>
    </source>
</evidence>
<dbReference type="PROSITE" id="PS00444">
    <property type="entry name" value="POLYPRENYL_SYNTHASE_2"/>
    <property type="match status" value="1"/>
</dbReference>
<accession>A0A2P5SWB9</accession>
<comment type="catalytic activity">
    <reaction evidence="6">
        <text>5 isopentenyl diphosphate + (2E,6E)-farnesyl diphosphate = all-trans-octaprenyl diphosphate + 5 diphosphate</text>
        <dbReference type="Rhea" id="RHEA:27798"/>
        <dbReference type="ChEBI" id="CHEBI:33019"/>
        <dbReference type="ChEBI" id="CHEBI:57711"/>
        <dbReference type="ChEBI" id="CHEBI:128769"/>
        <dbReference type="ChEBI" id="CHEBI:175763"/>
        <dbReference type="EC" id="2.5.1.90"/>
    </reaction>
</comment>
<organism evidence="13 14">
    <name type="scientific">Candidatus Pantoea edessiphila</name>
    <dbReference type="NCBI Taxonomy" id="2044610"/>
    <lineage>
        <taxon>Bacteria</taxon>
        <taxon>Pseudomonadati</taxon>
        <taxon>Pseudomonadota</taxon>
        <taxon>Gammaproteobacteria</taxon>
        <taxon>Enterobacterales</taxon>
        <taxon>Erwiniaceae</taxon>
        <taxon>Pantoea</taxon>
    </lineage>
</organism>
<dbReference type="GO" id="GO:0046872">
    <property type="term" value="F:metal ion binding"/>
    <property type="evidence" value="ECO:0007669"/>
    <property type="project" value="UniProtKB-KW"/>
</dbReference>
<evidence type="ECO:0000256" key="11">
    <source>
        <dbReference type="ARBA" id="ARBA00083124"/>
    </source>
</evidence>
<evidence type="ECO:0000256" key="7">
    <source>
        <dbReference type="ARBA" id="ARBA00055029"/>
    </source>
</evidence>
<keyword evidence="4" id="KW-0479">Metal-binding</keyword>
<evidence type="ECO:0000313" key="13">
    <source>
        <dbReference type="EMBL" id="PPI86637.1"/>
    </source>
</evidence>
<evidence type="ECO:0000256" key="9">
    <source>
        <dbReference type="ARBA" id="ARBA00072473"/>
    </source>
</evidence>
<dbReference type="SFLD" id="SFLDS00005">
    <property type="entry name" value="Isoprenoid_Synthase_Type_I"/>
    <property type="match status" value="1"/>
</dbReference>
<evidence type="ECO:0000256" key="3">
    <source>
        <dbReference type="ARBA" id="ARBA00022679"/>
    </source>
</evidence>
<comment type="similarity">
    <text evidence="2 12">Belongs to the FPP/GGPP synthase family.</text>
</comment>
<dbReference type="Gene3D" id="1.10.600.10">
    <property type="entry name" value="Farnesyl Diphosphate Synthase"/>
    <property type="match status" value="1"/>
</dbReference>
<dbReference type="GO" id="GO:0106350">
    <property type="term" value="F:all-trans-octaprenyl-diphosphate synthase activity"/>
    <property type="evidence" value="ECO:0007669"/>
    <property type="project" value="UniProtKB-EC"/>
</dbReference>
<dbReference type="FunFam" id="1.10.600.10:FF:000002">
    <property type="entry name" value="Octaprenyl diphosphate synthase"/>
    <property type="match status" value="1"/>
</dbReference>
<comment type="function">
    <text evidence="7">Supplies octaprenyl diphosphate, the precursor for the side chain of the isoprenoid quinones ubiquinone and menaquinone.</text>
</comment>
<protein>
    <recommendedName>
        <fullName evidence="9">Octaprenyl diphosphate synthase</fullName>
        <ecNumber evidence="8">2.5.1.90</ecNumber>
    </recommendedName>
    <alternativeName>
        <fullName evidence="11">All-trans-octaprenyl-diphosphate synthase</fullName>
    </alternativeName>
    <alternativeName>
        <fullName evidence="10">Octaprenyl pyrophosphate synthase</fullName>
    </alternativeName>
</protein>
<proteinExistence type="inferred from homology"/>
<evidence type="ECO:0000256" key="2">
    <source>
        <dbReference type="ARBA" id="ARBA00006706"/>
    </source>
</evidence>
<evidence type="ECO:0000256" key="6">
    <source>
        <dbReference type="ARBA" id="ARBA00051506"/>
    </source>
</evidence>
<evidence type="ECO:0000256" key="1">
    <source>
        <dbReference type="ARBA" id="ARBA00001946"/>
    </source>
</evidence>
<dbReference type="InterPro" id="IPR000092">
    <property type="entry name" value="Polyprenyl_synt"/>
</dbReference>
<dbReference type="EC" id="2.5.1.90" evidence="8"/>
<dbReference type="InterPro" id="IPR033749">
    <property type="entry name" value="Polyprenyl_synt_CS"/>
</dbReference>
<evidence type="ECO:0000256" key="12">
    <source>
        <dbReference type="RuleBase" id="RU004466"/>
    </source>
</evidence>
<dbReference type="Pfam" id="PF00348">
    <property type="entry name" value="polyprenyl_synt"/>
    <property type="match status" value="1"/>
</dbReference>
<gene>
    <name evidence="13" type="ORF">CRV10_01725</name>
</gene>
<dbReference type="NCBIfam" id="NF008140">
    <property type="entry name" value="PRK10888.1"/>
    <property type="match status" value="1"/>
</dbReference>
<evidence type="ECO:0000256" key="8">
    <source>
        <dbReference type="ARBA" id="ARBA00066511"/>
    </source>
</evidence>